<proteinExistence type="predicted"/>
<organism evidence="1 2">
    <name type="scientific">Oryzomicrobium terrae</name>
    <dbReference type="NCBI Taxonomy" id="1735038"/>
    <lineage>
        <taxon>Bacteria</taxon>
        <taxon>Pseudomonadati</taxon>
        <taxon>Pseudomonadota</taxon>
        <taxon>Betaproteobacteria</taxon>
        <taxon>Rhodocyclales</taxon>
        <taxon>Rhodocyclaceae</taxon>
        <taxon>Oryzomicrobium</taxon>
    </lineage>
</organism>
<evidence type="ECO:0008006" key="3">
    <source>
        <dbReference type="Google" id="ProtNLM"/>
    </source>
</evidence>
<dbReference type="Proteomes" id="UP000323671">
    <property type="component" value="Chromosome"/>
</dbReference>
<name>A0A5C1E494_9RHOO</name>
<evidence type="ECO:0000313" key="2">
    <source>
        <dbReference type="Proteomes" id="UP000323671"/>
    </source>
</evidence>
<dbReference type="EMBL" id="CP022579">
    <property type="protein sequence ID" value="QEL63731.1"/>
    <property type="molecule type" value="Genomic_DNA"/>
</dbReference>
<accession>A0A5C1E494</accession>
<dbReference type="AlphaFoldDB" id="A0A5C1E494"/>
<evidence type="ECO:0000313" key="1">
    <source>
        <dbReference type="EMBL" id="QEL63731.1"/>
    </source>
</evidence>
<reference evidence="1 2" key="1">
    <citation type="submission" date="2017-07" db="EMBL/GenBank/DDBJ databases">
        <title>Complete genome sequence of Oryzomicrobium terrae TPP412.</title>
        <authorList>
            <person name="Chiu L.-W."/>
            <person name="Lo K.-J."/>
            <person name="Tsai Y.-M."/>
            <person name="Lin S.-S."/>
            <person name="Kuo C.-H."/>
            <person name="Liu C.-T."/>
        </authorList>
    </citation>
    <scope>NUCLEOTIDE SEQUENCE [LARGE SCALE GENOMIC DNA]</scope>
    <source>
        <strain evidence="1 2">TPP412</strain>
    </source>
</reference>
<dbReference type="KEGG" id="otr:OTERR_02550"/>
<gene>
    <name evidence="1" type="ORF">OTERR_02550</name>
</gene>
<sequence length="221" mass="23545">MRSLRLLLPLAVIVIAALTGCATSPLVVGPSVTASANPVQGTAVRIDQVVDARVFLNASGDLATPTLDQSESGDEGYKARIIGRKRNANGNTAGGVLLPPNMTTASLVGNAVAEGFRESGYRVLVPGDAGYEQAVPVKVRVLQFWAWYTRNLRTYISMVKISSRAEIRLEAPLPAFREGKTLAIEVTNVREGASELAWQEIINRGLGELAGSVKSSLDDIK</sequence>
<dbReference type="PROSITE" id="PS51257">
    <property type="entry name" value="PROKAR_LIPOPROTEIN"/>
    <property type="match status" value="1"/>
</dbReference>
<protein>
    <recommendedName>
        <fullName evidence="3">Lipoprotein</fullName>
    </recommendedName>
</protein>
<keyword evidence="2" id="KW-1185">Reference proteome</keyword>